<dbReference type="InterPro" id="IPR021257">
    <property type="entry name" value="DUF2809"/>
</dbReference>
<keyword evidence="1" id="KW-1133">Transmembrane helix</keyword>
<feature type="transmembrane region" description="Helical" evidence="1">
    <location>
        <begin position="12"/>
        <end position="31"/>
    </location>
</feature>
<accession>A0A1D8GPY1</accession>
<dbReference type="Proteomes" id="UP000095743">
    <property type="component" value="Chromosome"/>
</dbReference>
<dbReference type="STRING" id="1424294.Gferi_02950"/>
<evidence type="ECO:0000313" key="3">
    <source>
        <dbReference type="Proteomes" id="UP000095743"/>
    </source>
</evidence>
<evidence type="ECO:0000313" key="2">
    <source>
        <dbReference type="EMBL" id="AOT72967.1"/>
    </source>
</evidence>
<name>A0A1D8GPY1_9FIRM</name>
<keyword evidence="3" id="KW-1185">Reference proteome</keyword>
<evidence type="ECO:0008006" key="4">
    <source>
        <dbReference type="Google" id="ProtNLM"/>
    </source>
</evidence>
<dbReference type="Pfam" id="PF10990">
    <property type="entry name" value="DUF2809"/>
    <property type="match status" value="1"/>
</dbReference>
<proteinExistence type="predicted"/>
<protein>
    <recommendedName>
        <fullName evidence="4">DUF2809 domain-containing protein</fullName>
    </recommendedName>
</protein>
<dbReference type="RefSeq" id="WP_069981276.1">
    <property type="nucleotide sequence ID" value="NZ_CP017269.1"/>
</dbReference>
<keyword evidence="1" id="KW-0472">Membrane</keyword>
<sequence length="132" mass="15006">MEVKRNRFIYSIFVLAVILLGLGSRMNAFFLPRWVNLYAGDVLWALMIFLITGVLFNKKSTYEIAGIAISYAYLTEISQLYQAPWINTLRKTVIGGLVLGFGFLWSDLLAYTIGVAIGVLLEKFILLKYKKL</sequence>
<keyword evidence="1" id="KW-0812">Transmembrane</keyword>
<dbReference type="EMBL" id="CP017269">
    <property type="protein sequence ID" value="AOT72967.1"/>
    <property type="molecule type" value="Genomic_DNA"/>
</dbReference>
<feature type="transmembrane region" description="Helical" evidence="1">
    <location>
        <begin position="93"/>
        <end position="121"/>
    </location>
</feature>
<evidence type="ECO:0000256" key="1">
    <source>
        <dbReference type="SAM" id="Phobius"/>
    </source>
</evidence>
<gene>
    <name evidence="2" type="ORF">Gferi_02950</name>
</gene>
<dbReference type="OrthoDB" id="5360192at2"/>
<dbReference type="KEGG" id="gfe:Gferi_02950"/>
<dbReference type="AlphaFoldDB" id="A0A1D8GPY1"/>
<organism evidence="2 3">
    <name type="scientific">Geosporobacter ferrireducens</name>
    <dbReference type="NCBI Taxonomy" id="1424294"/>
    <lineage>
        <taxon>Bacteria</taxon>
        <taxon>Bacillati</taxon>
        <taxon>Bacillota</taxon>
        <taxon>Clostridia</taxon>
        <taxon>Peptostreptococcales</taxon>
        <taxon>Thermotaleaceae</taxon>
        <taxon>Geosporobacter</taxon>
    </lineage>
</organism>
<feature type="transmembrane region" description="Helical" evidence="1">
    <location>
        <begin position="37"/>
        <end position="57"/>
    </location>
</feature>
<reference evidence="2 3" key="1">
    <citation type="submission" date="2016-09" db="EMBL/GenBank/DDBJ databases">
        <title>Genomic analysis reveals versatility of anaerobic energy metabolism of Geosporobacter ferrireducens IRF9 of phylum Firmicutes.</title>
        <authorList>
            <person name="Kim S.-J."/>
        </authorList>
    </citation>
    <scope>NUCLEOTIDE SEQUENCE [LARGE SCALE GENOMIC DNA]</scope>
    <source>
        <strain evidence="2 3">IRF9</strain>
    </source>
</reference>